<feature type="transmembrane region" description="Helical" evidence="1">
    <location>
        <begin position="45"/>
        <end position="67"/>
    </location>
</feature>
<protein>
    <submittedName>
        <fullName evidence="2">Uncharacterized protein</fullName>
    </submittedName>
</protein>
<keyword evidence="1" id="KW-0472">Membrane</keyword>
<feature type="transmembrane region" description="Helical" evidence="1">
    <location>
        <begin position="73"/>
        <end position="91"/>
    </location>
</feature>
<sequence>MAGSIVIYTHGLPLWFLVLSLFLPRVSLALAWFWGDLVRFHLSRLIAPIVAPLLWLLLPRVLVLLMIYRDMGVGFWFVVHLVVAIMVWSGGGHQANKRRRDWD</sequence>
<dbReference type="EMBL" id="FZOU01000001">
    <property type="protein sequence ID" value="SNS21843.1"/>
    <property type="molecule type" value="Genomic_DNA"/>
</dbReference>
<gene>
    <name evidence="2" type="ORF">SAMN05421770_10132</name>
</gene>
<reference evidence="2 3" key="1">
    <citation type="submission" date="2017-06" db="EMBL/GenBank/DDBJ databases">
        <authorList>
            <person name="Kim H.J."/>
            <person name="Triplett B.A."/>
        </authorList>
    </citation>
    <scope>NUCLEOTIDE SEQUENCE [LARGE SCALE GENOMIC DNA]</scope>
    <source>
        <strain evidence="2 3">DSM 18704</strain>
    </source>
</reference>
<keyword evidence="1" id="KW-1133">Transmembrane helix</keyword>
<dbReference type="RefSeq" id="WP_089406383.1">
    <property type="nucleotide sequence ID" value="NZ_FZOU01000001.1"/>
</dbReference>
<keyword evidence="3" id="KW-1185">Reference proteome</keyword>
<dbReference type="Proteomes" id="UP000198356">
    <property type="component" value="Unassembled WGS sequence"/>
</dbReference>
<keyword evidence="1" id="KW-0812">Transmembrane</keyword>
<organism evidence="2 3">
    <name type="scientific">Granulicella rosea</name>
    <dbReference type="NCBI Taxonomy" id="474952"/>
    <lineage>
        <taxon>Bacteria</taxon>
        <taxon>Pseudomonadati</taxon>
        <taxon>Acidobacteriota</taxon>
        <taxon>Terriglobia</taxon>
        <taxon>Terriglobales</taxon>
        <taxon>Acidobacteriaceae</taxon>
        <taxon>Granulicella</taxon>
    </lineage>
</organism>
<evidence type="ECO:0000313" key="3">
    <source>
        <dbReference type="Proteomes" id="UP000198356"/>
    </source>
</evidence>
<name>A0A239CR18_9BACT</name>
<evidence type="ECO:0000313" key="2">
    <source>
        <dbReference type="EMBL" id="SNS21843.1"/>
    </source>
</evidence>
<evidence type="ECO:0000256" key="1">
    <source>
        <dbReference type="SAM" id="Phobius"/>
    </source>
</evidence>
<accession>A0A239CR18</accession>
<dbReference type="OrthoDB" id="120771at2"/>
<dbReference type="AlphaFoldDB" id="A0A239CR18"/>
<proteinExistence type="predicted"/>
<feature type="transmembrane region" description="Helical" evidence="1">
    <location>
        <begin position="12"/>
        <end position="33"/>
    </location>
</feature>